<dbReference type="Gene3D" id="2.150.10.10">
    <property type="entry name" value="Serralysin-like metalloprotease, C-terminal"/>
    <property type="match status" value="1"/>
</dbReference>
<accession>A0ABR4WUI0</accession>
<dbReference type="Proteomes" id="UP000029721">
    <property type="component" value="Unassembled WGS sequence"/>
</dbReference>
<proteinExistence type="predicted"/>
<reference evidence="1 2" key="1">
    <citation type="submission" date="2014-06" db="EMBL/GenBank/DDBJ databases">
        <title>Draft genome sequence of an extremely salt tolerant bacteria Halomonas salina/CIFRI 1.</title>
        <authorList>
            <person name="Behera B.D."/>
            <person name="Meena D.K."/>
            <person name="Das P."/>
            <person name="Maharana J."/>
            <person name="Paria P."/>
            <person name="Sharma A.P."/>
            <person name="Shamsudheen K.V."/>
            <person name="Rijit J."/>
            <person name="Dixit V."/>
            <person name="Verma A."/>
            <person name="Scaria V."/>
            <person name="Sivasubbu S."/>
        </authorList>
    </citation>
    <scope>NUCLEOTIDE SEQUENCE [LARGE SCALE GENOMIC DNA]</scope>
    <source>
        <strain evidence="1 2">CIFRI 1</strain>
    </source>
</reference>
<dbReference type="RefSeq" id="WP_035595507.1">
    <property type="nucleotide sequence ID" value="NZ_JOKD01000020.1"/>
</dbReference>
<name>A0ABR4WUI0_9GAMM</name>
<dbReference type="SUPFAM" id="SSF101967">
    <property type="entry name" value="Adhesin YadA, collagen-binding domain"/>
    <property type="match status" value="2"/>
</dbReference>
<gene>
    <name evidence="1" type="ORF">FP66_04600</name>
</gene>
<organism evidence="1 2">
    <name type="scientific">Halomonas salina</name>
    <dbReference type="NCBI Taxonomy" id="42565"/>
    <lineage>
        <taxon>Bacteria</taxon>
        <taxon>Pseudomonadati</taxon>
        <taxon>Pseudomonadota</taxon>
        <taxon>Gammaproteobacteria</taxon>
        <taxon>Oceanospirillales</taxon>
        <taxon>Halomonadaceae</taxon>
        <taxon>Halomonas</taxon>
    </lineage>
</organism>
<comment type="caution">
    <text evidence="1">The sequence shown here is derived from an EMBL/GenBank/DDBJ whole genome shotgun (WGS) entry which is preliminary data.</text>
</comment>
<evidence type="ECO:0000313" key="1">
    <source>
        <dbReference type="EMBL" id="KGE78278.1"/>
    </source>
</evidence>
<dbReference type="EMBL" id="JOKD01000020">
    <property type="protein sequence ID" value="KGE78278.1"/>
    <property type="molecule type" value="Genomic_DNA"/>
</dbReference>
<protein>
    <submittedName>
        <fullName evidence="1">Uncharacterized protein</fullName>
    </submittedName>
</protein>
<dbReference type="InterPro" id="IPR011049">
    <property type="entry name" value="Serralysin-like_metalloprot_C"/>
</dbReference>
<evidence type="ECO:0000313" key="2">
    <source>
        <dbReference type="Proteomes" id="UP000029721"/>
    </source>
</evidence>
<sequence length="430" mass="42999">MRYAFINNFEQILAQPVADTDTTITLDGGGSQMSDTSADLVYVLTLYHVDSNGNETAREIVHVTGVSGDTLTVTRAQEGTTAQAWAVGDGVSQRLTAGAMVALYQSDDGILANTPGAVSSTDGVALGPSASVAADSEGGLAVGASAIAEDAHGVAVGDTADAIESNCIAIGYQAQAGSYNISAHSAPHAVCIGANSGAWGQHSVCIGANGGIEPVFGGVVVGGWAWTDNYGGTTLGTNGYTYADYGTAVGFGAEVSAEEGVALGAMAEAAVQGGLQINAISYLPASYAAAAVGQSFGNPSGLDLVAPSAARQASQQVVVATTALDLTAVNDVQVFDLPTNTMLFIDSLDVVVTGSDAPGGSPEIQVGTDAGTPADLLEATAVSKTAPGGRETHVPLITDGVTSVRAEVITAGSGTTYQAKVVLRGYVMEL</sequence>
<keyword evidence="2" id="KW-1185">Reference proteome</keyword>